<organism evidence="1 2">
    <name type="scientific">Halopenitus persicus</name>
    <dbReference type="NCBI Taxonomy" id="1048396"/>
    <lineage>
        <taxon>Archaea</taxon>
        <taxon>Methanobacteriati</taxon>
        <taxon>Methanobacteriota</taxon>
        <taxon>Stenosarchaea group</taxon>
        <taxon>Halobacteria</taxon>
        <taxon>Halobacteriales</taxon>
        <taxon>Haloferacaceae</taxon>
        <taxon>Halopenitus</taxon>
    </lineage>
</organism>
<gene>
    <name evidence="1" type="ORF">SAMN05216564_11427</name>
</gene>
<dbReference type="InterPro" id="IPR036388">
    <property type="entry name" value="WH-like_DNA-bd_sf"/>
</dbReference>
<proteinExistence type="predicted"/>
<sequence>MGFQPITYIGEVYELDIVPGKDREEESGRYTTTYTDSEFIEAIQQLEGMAGTSEIAEEIGCTQRTAYTRLKSLEDQTKIESRKVGSSLLWSLSE</sequence>
<protein>
    <submittedName>
        <fullName evidence="1">HTH domain-containing protein</fullName>
    </submittedName>
</protein>
<dbReference type="Gene3D" id="1.10.10.10">
    <property type="entry name" value="Winged helix-like DNA-binding domain superfamily/Winged helix DNA-binding domain"/>
    <property type="match status" value="1"/>
</dbReference>
<dbReference type="RefSeq" id="WP_256335765.1">
    <property type="nucleotide sequence ID" value="NZ_FNPC01000014.1"/>
</dbReference>
<reference evidence="2" key="1">
    <citation type="submission" date="2016-10" db="EMBL/GenBank/DDBJ databases">
        <authorList>
            <person name="Varghese N."/>
            <person name="Submissions S."/>
        </authorList>
    </citation>
    <scope>NUCLEOTIDE SEQUENCE [LARGE SCALE GENOMIC DNA]</scope>
    <source>
        <strain evidence="2">DC30,IBRC 10041,KCTC 4046</strain>
    </source>
</reference>
<dbReference type="AlphaFoldDB" id="A0A1H3NPS4"/>
<name>A0A1H3NPS4_9EURY</name>
<dbReference type="InterPro" id="IPR036390">
    <property type="entry name" value="WH_DNA-bd_sf"/>
</dbReference>
<evidence type="ECO:0000313" key="1">
    <source>
        <dbReference type="EMBL" id="SDY90947.1"/>
    </source>
</evidence>
<evidence type="ECO:0000313" key="2">
    <source>
        <dbReference type="Proteomes" id="UP000199079"/>
    </source>
</evidence>
<keyword evidence="2" id="KW-1185">Reference proteome</keyword>
<dbReference type="EMBL" id="FNPC01000014">
    <property type="protein sequence ID" value="SDY90947.1"/>
    <property type="molecule type" value="Genomic_DNA"/>
</dbReference>
<accession>A0A1H3NPS4</accession>
<dbReference type="SUPFAM" id="SSF46785">
    <property type="entry name" value="Winged helix' DNA-binding domain"/>
    <property type="match status" value="1"/>
</dbReference>
<dbReference type="Proteomes" id="UP000199079">
    <property type="component" value="Unassembled WGS sequence"/>
</dbReference>